<keyword evidence="5" id="KW-1185">Reference proteome</keyword>
<proteinExistence type="predicted"/>
<reference evidence="4" key="1">
    <citation type="journal article" date="2014" name="Int. J. Syst. Evol. Microbiol.">
        <title>Complete genome sequence of Corynebacterium casei LMG S-19264T (=DSM 44701T), isolated from a smear-ripened cheese.</title>
        <authorList>
            <consortium name="US DOE Joint Genome Institute (JGI-PGF)"/>
            <person name="Walter F."/>
            <person name="Albersmeier A."/>
            <person name="Kalinowski J."/>
            <person name="Ruckert C."/>
        </authorList>
    </citation>
    <scope>NUCLEOTIDE SEQUENCE</scope>
    <source>
        <strain evidence="4">CGMCC 1.12827</strain>
    </source>
</reference>
<dbReference type="GO" id="GO:0008168">
    <property type="term" value="F:methyltransferase activity"/>
    <property type="evidence" value="ECO:0007669"/>
    <property type="project" value="UniProtKB-KW"/>
</dbReference>
<protein>
    <submittedName>
        <fullName evidence="4">Methyltransferase</fullName>
    </submittedName>
</protein>
<reference evidence="4" key="2">
    <citation type="submission" date="2020-09" db="EMBL/GenBank/DDBJ databases">
        <authorList>
            <person name="Sun Q."/>
            <person name="Zhou Y."/>
        </authorList>
    </citation>
    <scope>NUCLEOTIDE SEQUENCE</scope>
    <source>
        <strain evidence="4">CGMCC 1.12827</strain>
    </source>
</reference>
<keyword evidence="3" id="KW-0949">S-adenosyl-L-methionine</keyword>
<evidence type="ECO:0000256" key="2">
    <source>
        <dbReference type="ARBA" id="ARBA00022679"/>
    </source>
</evidence>
<evidence type="ECO:0000313" key="4">
    <source>
        <dbReference type="EMBL" id="GGB45568.1"/>
    </source>
</evidence>
<comment type="caution">
    <text evidence="4">The sequence shown here is derived from an EMBL/GenBank/DDBJ whole genome shotgun (WGS) entry which is preliminary data.</text>
</comment>
<dbReference type="PANTHER" id="PTHR43464:SF19">
    <property type="entry name" value="UBIQUINONE BIOSYNTHESIS O-METHYLTRANSFERASE, MITOCHONDRIAL"/>
    <property type="match status" value="1"/>
</dbReference>
<keyword evidence="1 4" id="KW-0489">Methyltransferase</keyword>
<sequence>MNTSIPAAQMWDERYGDAHIWSGRPNTALVDEVSDLTPGRALDLGSGEGGDAIWLAEQGWQVTAVDISRVAADRAALASRERGVQGRIIWVVADLESWLAQRPNGGDPVRTDSGESFDLVTASFLHSPAPFAREKVLSLAADRVAPGGRMVVVAHAAAPSWSAHHDMDFPTPEGDAAAISAGGGWEVEVAQVRTRPATGPDGQSALLEDSVVRARRI</sequence>
<evidence type="ECO:0000256" key="3">
    <source>
        <dbReference type="ARBA" id="ARBA00022691"/>
    </source>
</evidence>
<dbReference type="GO" id="GO:0032259">
    <property type="term" value="P:methylation"/>
    <property type="evidence" value="ECO:0007669"/>
    <property type="project" value="UniProtKB-KW"/>
</dbReference>
<dbReference type="InterPro" id="IPR029063">
    <property type="entry name" value="SAM-dependent_MTases_sf"/>
</dbReference>
<dbReference type="AlphaFoldDB" id="A0A916THK5"/>
<evidence type="ECO:0000256" key="1">
    <source>
        <dbReference type="ARBA" id="ARBA00022603"/>
    </source>
</evidence>
<dbReference type="CDD" id="cd02440">
    <property type="entry name" value="AdoMet_MTases"/>
    <property type="match status" value="1"/>
</dbReference>
<dbReference type="SUPFAM" id="SSF53335">
    <property type="entry name" value="S-adenosyl-L-methionine-dependent methyltransferases"/>
    <property type="match status" value="1"/>
</dbReference>
<dbReference type="PANTHER" id="PTHR43464">
    <property type="entry name" value="METHYLTRANSFERASE"/>
    <property type="match status" value="1"/>
</dbReference>
<gene>
    <name evidence="4" type="ORF">GCM10011489_36250</name>
</gene>
<dbReference type="Pfam" id="PF13489">
    <property type="entry name" value="Methyltransf_23"/>
    <property type="match status" value="1"/>
</dbReference>
<dbReference type="Proteomes" id="UP000621454">
    <property type="component" value="Unassembled WGS sequence"/>
</dbReference>
<evidence type="ECO:0000313" key="5">
    <source>
        <dbReference type="Proteomes" id="UP000621454"/>
    </source>
</evidence>
<accession>A0A916THK5</accession>
<dbReference type="EMBL" id="BMGC01000044">
    <property type="protein sequence ID" value="GGB45568.1"/>
    <property type="molecule type" value="Genomic_DNA"/>
</dbReference>
<name>A0A916THK5_9ACTN</name>
<keyword evidence="2" id="KW-0808">Transferase</keyword>
<organism evidence="4 5">
    <name type="scientific">Gordonia jinhuaensis</name>
    <dbReference type="NCBI Taxonomy" id="1517702"/>
    <lineage>
        <taxon>Bacteria</taxon>
        <taxon>Bacillati</taxon>
        <taxon>Actinomycetota</taxon>
        <taxon>Actinomycetes</taxon>
        <taxon>Mycobacteriales</taxon>
        <taxon>Gordoniaceae</taxon>
        <taxon>Gordonia</taxon>
    </lineage>
</organism>
<dbReference type="Gene3D" id="3.40.50.150">
    <property type="entry name" value="Vaccinia Virus protein VP39"/>
    <property type="match status" value="1"/>
</dbReference>